<evidence type="ECO:0000313" key="1">
    <source>
        <dbReference type="Proteomes" id="UP000085678"/>
    </source>
</evidence>
<dbReference type="AlphaFoldDB" id="A0A1S3K6Z9"/>
<accession>A0A1S3K6Z9</accession>
<organism evidence="1 2">
    <name type="scientific">Lingula anatina</name>
    <name type="common">Brachiopod</name>
    <name type="synonym">Lingula unguis</name>
    <dbReference type="NCBI Taxonomy" id="7574"/>
    <lineage>
        <taxon>Eukaryota</taxon>
        <taxon>Metazoa</taxon>
        <taxon>Spiralia</taxon>
        <taxon>Lophotrochozoa</taxon>
        <taxon>Brachiopoda</taxon>
        <taxon>Linguliformea</taxon>
        <taxon>Lingulata</taxon>
        <taxon>Lingulida</taxon>
        <taxon>Linguloidea</taxon>
        <taxon>Lingulidae</taxon>
        <taxon>Lingula</taxon>
    </lineage>
</organism>
<sequence length="100" mass="11601">MCSHNVDRTNNLNRLQLEKLGNVLEKTVKHIGKTDWVFWSRQLLNSCSYCPVEDMLFKVSQCNLSSSNVTTSMLWKNSHNQLKIEGGLEYHLKQNIFCVL</sequence>
<dbReference type="InParanoid" id="A0A1S3K6Z9"/>
<proteinExistence type="predicted"/>
<protein>
    <submittedName>
        <fullName evidence="2">Uncharacterized protein LOC106179349</fullName>
    </submittedName>
</protein>
<evidence type="ECO:0000313" key="2">
    <source>
        <dbReference type="RefSeq" id="XP_013418408.1"/>
    </source>
</evidence>
<dbReference type="Proteomes" id="UP000085678">
    <property type="component" value="Unplaced"/>
</dbReference>
<dbReference type="KEGG" id="lak:106179349"/>
<dbReference type="RefSeq" id="XP_013418408.1">
    <property type="nucleotide sequence ID" value="XM_013562954.2"/>
</dbReference>
<dbReference type="GeneID" id="106179349"/>
<name>A0A1S3K6Z9_LINAN</name>
<reference evidence="2" key="1">
    <citation type="submission" date="2025-08" db="UniProtKB">
        <authorList>
            <consortium name="RefSeq"/>
        </authorList>
    </citation>
    <scope>IDENTIFICATION</scope>
    <source>
        <tissue evidence="2">Gonads</tissue>
    </source>
</reference>
<gene>
    <name evidence="2" type="primary">LOC106179349</name>
</gene>
<keyword evidence="1" id="KW-1185">Reference proteome</keyword>